<sequence length="358" mass="40219">MANGPDACFEGLREEDFPRNRSIAEQLRFLIRYAVLAPSEHNTQPWLFRVAKQSIEIYVDETRALPVIDPDRRALWISCGAACLNLRLAMHYFGLQELLEVLPEADNPNLVACLTVMLTDCEATWEEKQLFRAIPRRRSSREQFDSRQISLTLAVSLITAAGNEGTWLSLVRKQEKRQELADIILEADKQLWSGQAFRAELAHWLRNPEDRNLDGLASERTELVLLQDPQTDRGNISVDAQSLLASSLDWQEEYNKGKLNMLSGLVLGAPVLAVIGTFGDTPVDWFIAGQAAEHVLLKACSEGVQGSFVNQAIAIPALRSRLRATLQRSDYPQIVLRLGYGPTGPYTPRRLVEEMILP</sequence>
<dbReference type="InterPro" id="IPR000415">
    <property type="entry name" value="Nitroreductase-like"/>
</dbReference>
<dbReference type="GO" id="GO:0016491">
    <property type="term" value="F:oxidoreductase activity"/>
    <property type="evidence" value="ECO:0007669"/>
    <property type="project" value="InterPro"/>
</dbReference>
<dbReference type="OrthoDB" id="9814075at2"/>
<keyword evidence="2" id="KW-1185">Reference proteome</keyword>
<dbReference type="SUPFAM" id="SSF55469">
    <property type="entry name" value="FMN-dependent nitroreductase-like"/>
    <property type="match status" value="2"/>
</dbReference>
<organism evidence="1 2">
    <name type="scientific">Ktedonobacter racemifer DSM 44963</name>
    <dbReference type="NCBI Taxonomy" id="485913"/>
    <lineage>
        <taxon>Bacteria</taxon>
        <taxon>Bacillati</taxon>
        <taxon>Chloroflexota</taxon>
        <taxon>Ktedonobacteria</taxon>
        <taxon>Ktedonobacterales</taxon>
        <taxon>Ktedonobacteraceae</taxon>
        <taxon>Ktedonobacter</taxon>
    </lineage>
</organism>
<gene>
    <name evidence="1" type="ORF">Krac_4957</name>
</gene>
<reference evidence="1 2" key="1">
    <citation type="journal article" date="2011" name="Stand. Genomic Sci.">
        <title>Non-contiguous finished genome sequence and contextual data of the filamentous soil bacterium Ktedonobacter racemifer type strain (SOSP1-21).</title>
        <authorList>
            <person name="Chang Y.J."/>
            <person name="Land M."/>
            <person name="Hauser L."/>
            <person name="Chertkov O."/>
            <person name="Del Rio T.G."/>
            <person name="Nolan M."/>
            <person name="Copeland A."/>
            <person name="Tice H."/>
            <person name="Cheng J.F."/>
            <person name="Lucas S."/>
            <person name="Han C."/>
            <person name="Goodwin L."/>
            <person name="Pitluck S."/>
            <person name="Ivanova N."/>
            <person name="Ovchinikova G."/>
            <person name="Pati A."/>
            <person name="Chen A."/>
            <person name="Palaniappan K."/>
            <person name="Mavromatis K."/>
            <person name="Liolios K."/>
            <person name="Brettin T."/>
            <person name="Fiebig A."/>
            <person name="Rohde M."/>
            <person name="Abt B."/>
            <person name="Goker M."/>
            <person name="Detter J.C."/>
            <person name="Woyke T."/>
            <person name="Bristow J."/>
            <person name="Eisen J.A."/>
            <person name="Markowitz V."/>
            <person name="Hugenholtz P."/>
            <person name="Kyrpides N.C."/>
            <person name="Klenk H.P."/>
            <person name="Lapidus A."/>
        </authorList>
    </citation>
    <scope>NUCLEOTIDE SEQUENCE [LARGE SCALE GENOMIC DNA]</scope>
    <source>
        <strain evidence="2">DSM 44963</strain>
    </source>
</reference>
<evidence type="ECO:0000313" key="2">
    <source>
        <dbReference type="Proteomes" id="UP000004508"/>
    </source>
</evidence>
<dbReference type="InterPro" id="IPR050627">
    <property type="entry name" value="Nitroreductase/BluB"/>
</dbReference>
<dbReference type="NCBIfam" id="NF047509">
    <property type="entry name" value="Rv3131_FMN_oxido"/>
    <property type="match status" value="1"/>
</dbReference>
<proteinExistence type="predicted"/>
<dbReference type="PANTHER" id="PTHR23026">
    <property type="entry name" value="NADPH NITROREDUCTASE"/>
    <property type="match status" value="1"/>
</dbReference>
<protein>
    <submittedName>
        <fullName evidence="1">Nitroreductase</fullName>
    </submittedName>
</protein>
<dbReference type="Proteomes" id="UP000004508">
    <property type="component" value="Unassembled WGS sequence"/>
</dbReference>
<name>D6TU51_KTERA</name>
<dbReference type="STRING" id="485913.Krac_4957"/>
<dbReference type="RefSeq" id="WP_007915060.1">
    <property type="nucleotide sequence ID" value="NZ_ADVG01000003.1"/>
</dbReference>
<dbReference type="InParanoid" id="D6TU51"/>
<dbReference type="AlphaFoldDB" id="D6TU51"/>
<dbReference type="eggNOG" id="COG0778">
    <property type="taxonomic scope" value="Bacteria"/>
</dbReference>
<dbReference type="Gene3D" id="3.40.109.10">
    <property type="entry name" value="NADH Oxidase"/>
    <property type="match status" value="1"/>
</dbReference>
<accession>D6TU51</accession>
<dbReference type="PANTHER" id="PTHR23026:SF123">
    <property type="entry name" value="NAD(P)H NITROREDUCTASE RV3131-RELATED"/>
    <property type="match status" value="1"/>
</dbReference>
<comment type="caution">
    <text evidence="1">The sequence shown here is derived from an EMBL/GenBank/DDBJ whole genome shotgun (WGS) entry which is preliminary data.</text>
</comment>
<evidence type="ECO:0000313" key="1">
    <source>
        <dbReference type="EMBL" id="EFH83952.1"/>
    </source>
</evidence>
<dbReference type="EMBL" id="ADVG01000003">
    <property type="protein sequence ID" value="EFH83952.1"/>
    <property type="molecule type" value="Genomic_DNA"/>
</dbReference>